<keyword evidence="3" id="KW-0645">Protease</keyword>
<evidence type="ECO:0000313" key="3">
    <source>
        <dbReference type="EMBL" id="MTH58170.1"/>
    </source>
</evidence>
<dbReference type="InterPro" id="IPR003675">
    <property type="entry name" value="Rce1/LyrA-like_dom"/>
</dbReference>
<keyword evidence="3" id="KW-0378">Hydrolase</keyword>
<evidence type="ECO:0000259" key="2">
    <source>
        <dbReference type="Pfam" id="PF02517"/>
    </source>
</evidence>
<organism evidence="3 4">
    <name type="scientific">Paracoccus litorisediminis</name>
    <dbReference type="NCBI Taxonomy" id="2006130"/>
    <lineage>
        <taxon>Bacteria</taxon>
        <taxon>Pseudomonadati</taxon>
        <taxon>Pseudomonadota</taxon>
        <taxon>Alphaproteobacteria</taxon>
        <taxon>Rhodobacterales</taxon>
        <taxon>Paracoccaceae</taxon>
        <taxon>Paracoccus</taxon>
    </lineage>
</organism>
<comment type="caution">
    <text evidence="3">The sequence shown here is derived from an EMBL/GenBank/DDBJ whole genome shotgun (WGS) entry which is preliminary data.</text>
</comment>
<sequence>MARLAGPEAAINRRLLWLEFVALYIGAPLVIALFMPGHMLFEALGVFCLAGLALLWRTGGFDWRGLIRGWSRLPWAEIAGMAVVTFGLGVAILWFSRPGALFNMLLNRPGFLPVVWVFYPFLSALPQELIFRPLFFHRYGALLPHGRGALALNAAIFSFAHLMYWSWIVAILTFVGGWFFARAYLRHGFPAAWLLHAVAGNVLFTVGMGAYFYSGNVVRPF</sequence>
<feature type="transmembrane region" description="Helical" evidence="1">
    <location>
        <begin position="148"/>
        <end position="181"/>
    </location>
</feature>
<feature type="transmembrane region" description="Helical" evidence="1">
    <location>
        <begin position="78"/>
        <end position="96"/>
    </location>
</feature>
<dbReference type="RefSeq" id="WP_155038070.1">
    <property type="nucleotide sequence ID" value="NZ_JBHGCD010000001.1"/>
</dbReference>
<dbReference type="Pfam" id="PF02517">
    <property type="entry name" value="Rce1-like"/>
    <property type="match status" value="1"/>
</dbReference>
<feature type="transmembrane region" description="Helical" evidence="1">
    <location>
        <begin position="193"/>
        <end position="213"/>
    </location>
</feature>
<gene>
    <name evidence="3" type="ORF">GL300_02970</name>
</gene>
<dbReference type="GO" id="GO:0006508">
    <property type="term" value="P:proteolysis"/>
    <property type="evidence" value="ECO:0007669"/>
    <property type="project" value="UniProtKB-KW"/>
</dbReference>
<evidence type="ECO:0000313" key="4">
    <source>
        <dbReference type="Proteomes" id="UP000449846"/>
    </source>
</evidence>
<name>A0A844HF68_9RHOB</name>
<feature type="domain" description="CAAX prenyl protease 2/Lysostaphin resistance protein A-like" evidence="2">
    <location>
        <begin position="112"/>
        <end position="198"/>
    </location>
</feature>
<accession>A0A844HF68</accession>
<dbReference type="GO" id="GO:0008237">
    <property type="term" value="F:metallopeptidase activity"/>
    <property type="evidence" value="ECO:0007669"/>
    <property type="project" value="UniProtKB-KW"/>
</dbReference>
<feature type="transmembrane region" description="Helical" evidence="1">
    <location>
        <begin position="15"/>
        <end position="34"/>
    </location>
</feature>
<feature type="transmembrane region" description="Helical" evidence="1">
    <location>
        <begin position="40"/>
        <end position="57"/>
    </location>
</feature>
<proteinExistence type="predicted"/>
<dbReference type="Proteomes" id="UP000449846">
    <property type="component" value="Unassembled WGS sequence"/>
</dbReference>
<protein>
    <submittedName>
        <fullName evidence="3">CPBP family intramembrane metalloprotease</fullName>
    </submittedName>
</protein>
<dbReference type="AlphaFoldDB" id="A0A844HF68"/>
<reference evidence="3 4" key="1">
    <citation type="submission" date="2019-11" db="EMBL/GenBank/DDBJ databases">
        <authorList>
            <person name="Dong K."/>
        </authorList>
    </citation>
    <scope>NUCLEOTIDE SEQUENCE [LARGE SCALE GENOMIC DNA]</scope>
    <source>
        <strain evidence="3 4">NBRC 112902</strain>
    </source>
</reference>
<dbReference type="EMBL" id="WMIG01000001">
    <property type="protein sequence ID" value="MTH58170.1"/>
    <property type="molecule type" value="Genomic_DNA"/>
</dbReference>
<dbReference type="OrthoDB" id="9805801at2"/>
<keyword evidence="3" id="KW-0482">Metalloprotease</keyword>
<keyword evidence="1" id="KW-0812">Transmembrane</keyword>
<keyword evidence="1" id="KW-0472">Membrane</keyword>
<keyword evidence="4" id="KW-1185">Reference proteome</keyword>
<keyword evidence="1" id="KW-1133">Transmembrane helix</keyword>
<evidence type="ECO:0000256" key="1">
    <source>
        <dbReference type="SAM" id="Phobius"/>
    </source>
</evidence>